<evidence type="ECO:0000313" key="1">
    <source>
        <dbReference type="EMBL" id="NYS93529.1"/>
    </source>
</evidence>
<accession>A0A853ESI2</accession>
<proteinExistence type="predicted"/>
<dbReference type="Proteomes" id="UP000561011">
    <property type="component" value="Unassembled WGS sequence"/>
</dbReference>
<organism evidence="1 2">
    <name type="scientific">Sanguibacter inulinus</name>
    <dbReference type="NCBI Taxonomy" id="60922"/>
    <lineage>
        <taxon>Bacteria</taxon>
        <taxon>Bacillati</taxon>
        <taxon>Actinomycetota</taxon>
        <taxon>Actinomycetes</taxon>
        <taxon>Micrococcales</taxon>
        <taxon>Sanguibacteraceae</taxon>
        <taxon>Sanguibacter</taxon>
    </lineage>
</organism>
<evidence type="ECO:0000313" key="2">
    <source>
        <dbReference type="Proteomes" id="UP000561011"/>
    </source>
</evidence>
<reference evidence="1 2" key="1">
    <citation type="submission" date="2020-07" db="EMBL/GenBank/DDBJ databases">
        <title>MOT database genomes.</title>
        <authorList>
            <person name="Joseph S."/>
            <person name="Aduse-Opoku J."/>
            <person name="Hashim A."/>
            <person name="Wade W."/>
            <person name="Curtis M."/>
        </authorList>
    </citation>
    <scope>NUCLEOTIDE SEQUENCE [LARGE SCALE GENOMIC DNA]</scope>
    <source>
        <strain evidence="1 2">DSM 100099</strain>
    </source>
</reference>
<sequence>MAQRRAWTADLGATPRADLDSFLLEHSGLPGPRANLALVDAAARSLPEPTLLDLAGSPEEYLRMCGTAGLGRLLADGPARTEVLTLLRERAADPLWRVREAAAMALQIIGDADRTDLRSVVADWVTAPDPLVRRAAVAGICEPRLLTDPATARAALEACRAATDSIRAVRRDLRADPDLRTLRQALGYAWSVAIAAAPEEGLLDLDALGTDDDPDVAWILRSNLSKSRLRTVLDRRS</sequence>
<dbReference type="EMBL" id="JACBYE010000016">
    <property type="protein sequence ID" value="NYS93529.1"/>
    <property type="molecule type" value="Genomic_DNA"/>
</dbReference>
<dbReference type="SUPFAM" id="SSF48371">
    <property type="entry name" value="ARM repeat"/>
    <property type="match status" value="1"/>
</dbReference>
<dbReference type="InterPro" id="IPR011989">
    <property type="entry name" value="ARM-like"/>
</dbReference>
<dbReference type="AlphaFoldDB" id="A0A853ESI2"/>
<dbReference type="Gene3D" id="1.25.10.10">
    <property type="entry name" value="Leucine-rich Repeat Variant"/>
    <property type="match status" value="1"/>
</dbReference>
<name>A0A853ESI2_9MICO</name>
<gene>
    <name evidence="1" type="ORF">HZZ10_08320</name>
</gene>
<comment type="caution">
    <text evidence="1">The sequence shown here is derived from an EMBL/GenBank/DDBJ whole genome shotgun (WGS) entry which is preliminary data.</text>
</comment>
<protein>
    <submittedName>
        <fullName evidence="1">HEAT repeat domain-containing protein</fullName>
    </submittedName>
</protein>
<dbReference type="InterPro" id="IPR016024">
    <property type="entry name" value="ARM-type_fold"/>
</dbReference>
<dbReference type="Pfam" id="PF13646">
    <property type="entry name" value="HEAT_2"/>
    <property type="match status" value="1"/>
</dbReference>
<dbReference type="RefSeq" id="WP_179913169.1">
    <property type="nucleotide sequence ID" value="NZ_JACBYE010000016.1"/>
</dbReference>
<keyword evidence="2" id="KW-1185">Reference proteome</keyword>